<keyword evidence="2" id="KW-0812">Transmembrane</keyword>
<proteinExistence type="predicted"/>
<keyword evidence="2" id="KW-0472">Membrane</keyword>
<comment type="caution">
    <text evidence="3">The sequence shown here is derived from an EMBL/GenBank/DDBJ whole genome shotgun (WGS) entry which is preliminary data.</text>
</comment>
<evidence type="ECO:0000313" key="4">
    <source>
        <dbReference type="Proteomes" id="UP000443582"/>
    </source>
</evidence>
<dbReference type="RefSeq" id="WP_115361157.1">
    <property type="nucleotide sequence ID" value="NZ_QDKL01000002.1"/>
</dbReference>
<accession>A0ABY0IF76</accession>
<evidence type="ECO:0000256" key="1">
    <source>
        <dbReference type="SAM" id="Coils"/>
    </source>
</evidence>
<reference evidence="4" key="1">
    <citation type="journal article" date="2019" name="Int. J. Syst. Evol. Microbiol.">
        <title>Halobacteriovorax valvorus sp. nov., a novel prokaryotic predator isolated from coastal seawater of China.</title>
        <authorList>
            <person name="Chen M.-X."/>
        </authorList>
    </citation>
    <scope>NUCLEOTIDE SEQUENCE [LARGE SCALE GENOMIC DNA]</scope>
    <source>
        <strain evidence="4">BL9</strain>
    </source>
</reference>
<feature type="coiled-coil region" evidence="1">
    <location>
        <begin position="31"/>
        <end position="58"/>
    </location>
</feature>
<evidence type="ECO:0000256" key="2">
    <source>
        <dbReference type="SAM" id="Phobius"/>
    </source>
</evidence>
<evidence type="ECO:0000313" key="3">
    <source>
        <dbReference type="EMBL" id="RZF21606.1"/>
    </source>
</evidence>
<feature type="transmembrane region" description="Helical" evidence="2">
    <location>
        <begin position="6"/>
        <end position="25"/>
    </location>
</feature>
<organism evidence="3 4">
    <name type="scientific">Halobacteriovorax vibrionivorans</name>
    <dbReference type="NCBI Taxonomy" id="2152716"/>
    <lineage>
        <taxon>Bacteria</taxon>
        <taxon>Pseudomonadati</taxon>
        <taxon>Bdellovibrionota</taxon>
        <taxon>Bacteriovoracia</taxon>
        <taxon>Bacteriovoracales</taxon>
        <taxon>Halobacteriovoraceae</taxon>
        <taxon>Halobacteriovorax</taxon>
    </lineage>
</organism>
<dbReference type="Proteomes" id="UP000443582">
    <property type="component" value="Unassembled WGS sequence"/>
</dbReference>
<name>A0ABY0IF76_9BACT</name>
<keyword evidence="1" id="KW-0175">Coiled coil</keyword>
<sequence>MNLLVFFILFTFANLFLFLALYQALRWYKSINKKLAVLEEITMEMAELQKKFSNFKVEDNYLKHN</sequence>
<protein>
    <submittedName>
        <fullName evidence="3">Uncharacterized protein</fullName>
    </submittedName>
</protein>
<dbReference type="EMBL" id="QDKL01000002">
    <property type="protein sequence ID" value="RZF21606.1"/>
    <property type="molecule type" value="Genomic_DNA"/>
</dbReference>
<keyword evidence="2" id="KW-1133">Transmembrane helix</keyword>
<gene>
    <name evidence="3" type="ORF">DAY19_07925</name>
</gene>
<keyword evidence="4" id="KW-1185">Reference proteome</keyword>